<feature type="domain" description="TFIIS N-terminal" evidence="8">
    <location>
        <begin position="250"/>
        <end position="327"/>
    </location>
</feature>
<dbReference type="GO" id="GO:0005634">
    <property type="term" value="C:nucleus"/>
    <property type="evidence" value="ECO:0007669"/>
    <property type="project" value="UniProtKB-SubCell"/>
</dbReference>
<dbReference type="FunFam" id="1.20.930.10:FF:000003">
    <property type="entry name" value="Putative Transcription factor IWS1"/>
    <property type="match status" value="1"/>
</dbReference>
<evidence type="ECO:0000256" key="7">
    <source>
        <dbReference type="SAM" id="MobiDB-lite"/>
    </source>
</evidence>
<accession>A0A9W8UIA2</accession>
<feature type="compositionally biased region" description="Acidic residues" evidence="7">
    <location>
        <begin position="41"/>
        <end position="55"/>
    </location>
</feature>
<protein>
    <recommendedName>
        <fullName evidence="8">TFIIS N-terminal domain-containing protein</fullName>
    </recommendedName>
</protein>
<dbReference type="GO" id="GO:0016973">
    <property type="term" value="P:poly(A)+ mRNA export from nucleus"/>
    <property type="evidence" value="ECO:0007669"/>
    <property type="project" value="TreeGrafter"/>
</dbReference>
<keyword evidence="3 6" id="KW-0539">Nucleus</keyword>
<dbReference type="InterPro" id="IPR035441">
    <property type="entry name" value="TFIIS/LEDGF_dom_sf"/>
</dbReference>
<keyword evidence="10" id="KW-1185">Reference proteome</keyword>
<dbReference type="SUPFAM" id="SSF47676">
    <property type="entry name" value="Conserved domain common to transcription factors TFIIS, elongin A, CRSP70"/>
    <property type="match status" value="1"/>
</dbReference>
<feature type="compositionally biased region" description="Basic and acidic residues" evidence="7">
    <location>
        <begin position="60"/>
        <end position="73"/>
    </location>
</feature>
<evidence type="ECO:0000256" key="4">
    <source>
        <dbReference type="ARBA" id="ARBA00037349"/>
    </source>
</evidence>
<keyword evidence="1" id="KW-0805">Transcription regulation</keyword>
<dbReference type="PANTHER" id="PTHR46010:SF1">
    <property type="entry name" value="PROTEIN IWS1 HOMOLOG"/>
    <property type="match status" value="1"/>
</dbReference>
<organism evidence="9 10">
    <name type="scientific">Akanthomyces muscarius</name>
    <name type="common">Entomopathogenic fungus</name>
    <name type="synonym">Lecanicillium muscarium</name>
    <dbReference type="NCBI Taxonomy" id="2231603"/>
    <lineage>
        <taxon>Eukaryota</taxon>
        <taxon>Fungi</taxon>
        <taxon>Dikarya</taxon>
        <taxon>Ascomycota</taxon>
        <taxon>Pezizomycotina</taxon>
        <taxon>Sordariomycetes</taxon>
        <taxon>Hypocreomycetidae</taxon>
        <taxon>Hypocreales</taxon>
        <taxon>Cordycipitaceae</taxon>
        <taxon>Akanthomyces</taxon>
    </lineage>
</organism>
<dbReference type="InterPro" id="IPR017923">
    <property type="entry name" value="TFIIS_N"/>
</dbReference>
<dbReference type="Gene3D" id="1.20.930.10">
    <property type="entry name" value="Conserved domain common to transcription factors TFIIS, elongin A, CRSP70"/>
    <property type="match status" value="1"/>
</dbReference>
<name>A0A9W8UIA2_AKAMU</name>
<feature type="compositionally biased region" description="Basic and acidic residues" evidence="7">
    <location>
        <begin position="12"/>
        <end position="27"/>
    </location>
</feature>
<feature type="compositionally biased region" description="Basic and acidic residues" evidence="7">
    <location>
        <begin position="83"/>
        <end position="105"/>
    </location>
</feature>
<comment type="caution">
    <text evidence="9">The sequence shown here is derived from an EMBL/GenBank/DDBJ whole genome shotgun (WGS) entry which is preliminary data.</text>
</comment>
<dbReference type="AlphaFoldDB" id="A0A9W8UIA2"/>
<comment type="similarity">
    <text evidence="5">Belongs to the IWS1 family.</text>
</comment>
<gene>
    <name evidence="9" type="ORF">LMH87_001530</name>
</gene>
<evidence type="ECO:0000259" key="8">
    <source>
        <dbReference type="PROSITE" id="PS51319"/>
    </source>
</evidence>
<keyword evidence="2" id="KW-0804">Transcription</keyword>
<dbReference type="Proteomes" id="UP001144673">
    <property type="component" value="Chromosome 3"/>
</dbReference>
<evidence type="ECO:0000256" key="1">
    <source>
        <dbReference type="ARBA" id="ARBA00023015"/>
    </source>
</evidence>
<evidence type="ECO:0000256" key="5">
    <source>
        <dbReference type="ARBA" id="ARBA00037992"/>
    </source>
</evidence>
<proteinExistence type="inferred from homology"/>
<comment type="subcellular location">
    <subcellularLocation>
        <location evidence="6">Nucleus</location>
    </subcellularLocation>
</comment>
<dbReference type="PROSITE" id="PS51319">
    <property type="entry name" value="TFIIS_N"/>
    <property type="match status" value="1"/>
</dbReference>
<evidence type="ECO:0000256" key="6">
    <source>
        <dbReference type="PROSITE-ProRule" id="PRU00649"/>
    </source>
</evidence>
<dbReference type="GeneID" id="80888689"/>
<sequence length="484" mass="55344">MADNESPTGSPAREDPPVDDGQEKEFVDEVAAANSDKDSDLLSEVDEDQFEDYDPETANIEDRPVDIDEDVARTLKVSKRKRIEGQPKKPREGRREKKRRDRDEDVAMEEESDGDQERKPRRRRAAAESERAPRAARTKASPEPENEENLTPEERRKRAIDRALDAAIKKGGSNTTRRRKKDEIDLEDEIDEQLADLKVQMERACLADNEARRMSQPALHKLKLLPQVNAILNRNNVQHAVLDPDTNFLLHVKYFLEPLSDGSLPAYNIQRDLFTALTKLNIEKESLRSSGIGKIVLFYTKSKKPEPSIKRMAERLLGEWSRPILKRTDDYKKRHVETREFDYHAAKLQQRQKAGTQFNLTQRPAQSAAEVERERLLAPARASNEARMASLPSSYTIAPMSTFDGNRANDHRPLGASGMEAFRKMTQKTVTTSRSRLDLALLPLCNIFSLITQDRAFDFLSTVFTKRDPADLHPDRRQSVFAFR</sequence>
<dbReference type="InterPro" id="IPR051037">
    <property type="entry name" value="RNAPII_TF_IWS1"/>
</dbReference>
<dbReference type="KEGG" id="amus:LMH87_001530"/>
<evidence type="ECO:0000256" key="3">
    <source>
        <dbReference type="ARBA" id="ARBA00023242"/>
    </source>
</evidence>
<comment type="function">
    <text evidence="4">Transcription factor involved in RNA polymerase II transcription regulation. May function in both SPT15/TBP post-recruitment and recruitment steps of transcription.</text>
</comment>
<dbReference type="EMBL" id="JAJHUN010000010">
    <property type="protein sequence ID" value="KAJ4146977.1"/>
    <property type="molecule type" value="Genomic_DNA"/>
</dbReference>
<dbReference type="PANTHER" id="PTHR46010">
    <property type="entry name" value="PROTEIN IWS1 HOMOLOG"/>
    <property type="match status" value="1"/>
</dbReference>
<dbReference type="RefSeq" id="XP_056049918.1">
    <property type="nucleotide sequence ID" value="XM_056192819.1"/>
</dbReference>
<evidence type="ECO:0000313" key="9">
    <source>
        <dbReference type="EMBL" id="KAJ4146977.1"/>
    </source>
</evidence>
<feature type="region of interest" description="Disordered" evidence="7">
    <location>
        <begin position="1"/>
        <end position="157"/>
    </location>
</feature>
<reference evidence="9" key="1">
    <citation type="journal article" date="2023" name="Access Microbiol">
        <title>De-novo genome assembly for Akanthomyces muscarius, a biocontrol agent of insect agricultural pests.</title>
        <authorList>
            <person name="Erdos Z."/>
            <person name="Studholme D.J."/>
            <person name="Raymond B."/>
            <person name="Sharma M."/>
        </authorList>
    </citation>
    <scope>NUCLEOTIDE SEQUENCE</scope>
    <source>
        <strain evidence="9">Ve6</strain>
    </source>
</reference>
<evidence type="ECO:0000313" key="10">
    <source>
        <dbReference type="Proteomes" id="UP001144673"/>
    </source>
</evidence>
<evidence type="ECO:0000256" key="2">
    <source>
        <dbReference type="ARBA" id="ARBA00023163"/>
    </source>
</evidence>
<dbReference type="Pfam" id="PF08711">
    <property type="entry name" value="Med26"/>
    <property type="match status" value="1"/>
</dbReference>